<dbReference type="Proteomes" id="UP000250235">
    <property type="component" value="Unassembled WGS sequence"/>
</dbReference>
<reference evidence="2 3" key="1">
    <citation type="journal article" date="2015" name="Proc. Natl. Acad. Sci. U.S.A.">
        <title>The resurrection genome of Boea hygrometrica: A blueprint for survival of dehydration.</title>
        <authorList>
            <person name="Xiao L."/>
            <person name="Yang G."/>
            <person name="Zhang L."/>
            <person name="Yang X."/>
            <person name="Zhao S."/>
            <person name="Ji Z."/>
            <person name="Zhou Q."/>
            <person name="Hu M."/>
            <person name="Wang Y."/>
            <person name="Chen M."/>
            <person name="Xu Y."/>
            <person name="Jin H."/>
            <person name="Xiao X."/>
            <person name="Hu G."/>
            <person name="Bao F."/>
            <person name="Hu Y."/>
            <person name="Wan P."/>
            <person name="Li L."/>
            <person name="Deng X."/>
            <person name="Kuang T."/>
            <person name="Xiang C."/>
            <person name="Zhu J.K."/>
            <person name="Oliver M.J."/>
            <person name="He Y."/>
        </authorList>
    </citation>
    <scope>NUCLEOTIDE SEQUENCE [LARGE SCALE GENOMIC DNA]</scope>
    <source>
        <strain evidence="3">cv. XS01</strain>
    </source>
</reference>
<dbReference type="AlphaFoldDB" id="A0A2Z7DDJ3"/>
<evidence type="ECO:0000256" key="1">
    <source>
        <dbReference type="SAM" id="MobiDB-lite"/>
    </source>
</evidence>
<dbReference type="EMBL" id="KQ988535">
    <property type="protein sequence ID" value="KZV55464.1"/>
    <property type="molecule type" value="Genomic_DNA"/>
</dbReference>
<organism evidence="2 3">
    <name type="scientific">Dorcoceras hygrometricum</name>
    <dbReference type="NCBI Taxonomy" id="472368"/>
    <lineage>
        <taxon>Eukaryota</taxon>
        <taxon>Viridiplantae</taxon>
        <taxon>Streptophyta</taxon>
        <taxon>Embryophyta</taxon>
        <taxon>Tracheophyta</taxon>
        <taxon>Spermatophyta</taxon>
        <taxon>Magnoliopsida</taxon>
        <taxon>eudicotyledons</taxon>
        <taxon>Gunneridae</taxon>
        <taxon>Pentapetalae</taxon>
        <taxon>asterids</taxon>
        <taxon>lamiids</taxon>
        <taxon>Lamiales</taxon>
        <taxon>Gesneriaceae</taxon>
        <taxon>Didymocarpoideae</taxon>
        <taxon>Trichosporeae</taxon>
        <taxon>Loxocarpinae</taxon>
        <taxon>Dorcoceras</taxon>
    </lineage>
</organism>
<name>A0A2Z7DDJ3_9LAMI</name>
<protein>
    <submittedName>
        <fullName evidence="2">Uncharacterized protein</fullName>
    </submittedName>
</protein>
<feature type="compositionally biased region" description="Polar residues" evidence="1">
    <location>
        <begin position="221"/>
        <end position="237"/>
    </location>
</feature>
<evidence type="ECO:0000313" key="2">
    <source>
        <dbReference type="EMBL" id="KZV55464.1"/>
    </source>
</evidence>
<feature type="compositionally biased region" description="Gly residues" evidence="1">
    <location>
        <begin position="365"/>
        <end position="377"/>
    </location>
</feature>
<feature type="region of interest" description="Disordered" evidence="1">
    <location>
        <begin position="311"/>
        <end position="377"/>
    </location>
</feature>
<accession>A0A2Z7DDJ3</accession>
<gene>
    <name evidence="2" type="ORF">F511_31064</name>
</gene>
<keyword evidence="3" id="KW-1185">Reference proteome</keyword>
<sequence>MTFIGRLMEYLADNSCLAPTSFSRKPALHGRLRQTTSIRSTTGDGIPSSAYTIRPDEIGADGFSSSRLAGTISGERSGGGGGNERRRRLYNIGYPRMSASGESSTTMHRLLHASGSHPIPTPYDPKRVGKRVKVRRLSCPKFSKFQNRPKRVRYRIAARKLHGLPGTGPNKTLEGISRHDIAGASSAGRHHEFFARHKAARPRHARRNHAHVARPVARIHASSSAGHAANQRPSNGSRPHATLRIVAPIQGARSCAATRPPRKRVREASDSWPATMCGQSAWSLLVAQRDSARRSASHARPARTYRARLCERSTTGDGIPSSACTRRPDEIGSDGFSSSRLAGTISGERSGGGGSDERRRRLMRGRGGGQQALGLGF</sequence>
<feature type="region of interest" description="Disordered" evidence="1">
    <location>
        <begin position="219"/>
        <end position="272"/>
    </location>
</feature>
<feature type="region of interest" description="Disordered" evidence="1">
    <location>
        <begin position="64"/>
        <end position="87"/>
    </location>
</feature>
<proteinExistence type="predicted"/>
<evidence type="ECO:0000313" key="3">
    <source>
        <dbReference type="Proteomes" id="UP000250235"/>
    </source>
</evidence>